<dbReference type="Gene3D" id="3.80.10.10">
    <property type="entry name" value="Ribonuclease Inhibitor"/>
    <property type="match status" value="1"/>
</dbReference>
<sequence>LPYLEHLCLSENRLSLPQNPPSSLPQVKHLVLGRMNLNWSDVLHLQLHGNRISSMDESPADLLASLCPHLKELDMI</sequence>
<protein>
    <submittedName>
        <fullName evidence="1">Uncharacterized protein</fullName>
    </submittedName>
</protein>
<dbReference type="InterPro" id="IPR032675">
    <property type="entry name" value="LRR_dom_sf"/>
</dbReference>
<evidence type="ECO:0000313" key="1">
    <source>
        <dbReference type="EMBL" id="QQP35555.1"/>
    </source>
</evidence>
<gene>
    <name evidence="1" type="ORF">FKW44_023819</name>
</gene>
<feature type="non-terminal residue" evidence="1">
    <location>
        <position position="76"/>
    </location>
</feature>
<dbReference type="AlphaFoldDB" id="A0A7T8GPX1"/>
<dbReference type="EMBL" id="CP045907">
    <property type="protein sequence ID" value="QQP35555.1"/>
    <property type="molecule type" value="Genomic_DNA"/>
</dbReference>
<evidence type="ECO:0000313" key="2">
    <source>
        <dbReference type="Proteomes" id="UP000595437"/>
    </source>
</evidence>
<name>A0A7T8GPX1_CALRO</name>
<dbReference type="SUPFAM" id="SSF52047">
    <property type="entry name" value="RNI-like"/>
    <property type="match status" value="1"/>
</dbReference>
<keyword evidence="2" id="KW-1185">Reference proteome</keyword>
<organism evidence="1 2">
    <name type="scientific">Caligus rogercresseyi</name>
    <name type="common">Sea louse</name>
    <dbReference type="NCBI Taxonomy" id="217165"/>
    <lineage>
        <taxon>Eukaryota</taxon>
        <taxon>Metazoa</taxon>
        <taxon>Ecdysozoa</taxon>
        <taxon>Arthropoda</taxon>
        <taxon>Crustacea</taxon>
        <taxon>Multicrustacea</taxon>
        <taxon>Hexanauplia</taxon>
        <taxon>Copepoda</taxon>
        <taxon>Siphonostomatoida</taxon>
        <taxon>Caligidae</taxon>
        <taxon>Caligus</taxon>
    </lineage>
</organism>
<reference evidence="2" key="1">
    <citation type="submission" date="2021-01" db="EMBL/GenBank/DDBJ databases">
        <title>Caligus Genome Assembly.</title>
        <authorList>
            <person name="Gallardo-Escarate C."/>
        </authorList>
    </citation>
    <scope>NUCLEOTIDE SEQUENCE [LARGE SCALE GENOMIC DNA]</scope>
</reference>
<dbReference type="Proteomes" id="UP000595437">
    <property type="component" value="Chromosome 18"/>
</dbReference>
<accession>A0A7T8GPX1</accession>
<proteinExistence type="predicted"/>